<dbReference type="Proteomes" id="UP000288623">
    <property type="component" value="Unassembled WGS sequence"/>
</dbReference>
<evidence type="ECO:0000313" key="1">
    <source>
        <dbReference type="EMBL" id="RUS57264.1"/>
    </source>
</evidence>
<accession>A0A433RVG2</accession>
<protein>
    <submittedName>
        <fullName evidence="1">Uncharacterized protein</fullName>
    </submittedName>
</protein>
<dbReference type="RefSeq" id="WP_126990164.1">
    <property type="nucleotide sequence ID" value="NZ_JTFC01000026.1"/>
</dbReference>
<gene>
    <name evidence="1" type="ORF">QI30_06695</name>
</gene>
<keyword evidence="2" id="KW-1185">Reference proteome</keyword>
<proteinExistence type="predicted"/>
<dbReference type="AlphaFoldDB" id="A0A433RVG2"/>
<dbReference type="OrthoDB" id="2453628at2"/>
<organism evidence="1 2">
    <name type="scientific">Candidatus Kurthia intestinigallinarum</name>
    <dbReference type="NCBI Taxonomy" id="1562256"/>
    <lineage>
        <taxon>Bacteria</taxon>
        <taxon>Bacillati</taxon>
        <taxon>Bacillota</taxon>
        <taxon>Bacilli</taxon>
        <taxon>Bacillales</taxon>
        <taxon>Caryophanaceae</taxon>
        <taxon>Kurthia</taxon>
    </lineage>
</organism>
<reference evidence="1 2" key="1">
    <citation type="submission" date="2014-11" db="EMBL/GenBank/DDBJ databases">
        <title>Genome sequence and analysis of novel Kurthia sp.</title>
        <authorList>
            <person name="Lawson J.N."/>
            <person name="Gonzalez J.E."/>
            <person name="Rinauldi L."/>
            <person name="Xuan Z."/>
            <person name="Firman A."/>
            <person name="Shaddox L."/>
            <person name="Trudeau A."/>
            <person name="Shah S."/>
            <person name="Reiman D."/>
        </authorList>
    </citation>
    <scope>NUCLEOTIDE SEQUENCE [LARGE SCALE GENOMIC DNA]</scope>
    <source>
        <strain evidence="1 2">3B1D</strain>
    </source>
</reference>
<sequence length="133" mass="15286">MHLFKMKHTDGIHIIDDVKKHKNNLQLQTITGEELFIIAVTDENYTVYDDRFAGASKQLNSIEAFDINGSFRSLDFDNMRDLFTKAFDHLLEHIAALITNEELINLDVLKEKIATEVPGIHFKIISNDKPVLF</sequence>
<dbReference type="EMBL" id="JTFC01000026">
    <property type="protein sequence ID" value="RUS57264.1"/>
    <property type="molecule type" value="Genomic_DNA"/>
</dbReference>
<name>A0A433RVG2_9BACL</name>
<comment type="caution">
    <text evidence="1">The sequence shown here is derived from an EMBL/GenBank/DDBJ whole genome shotgun (WGS) entry which is preliminary data.</text>
</comment>
<evidence type="ECO:0000313" key="2">
    <source>
        <dbReference type="Proteomes" id="UP000288623"/>
    </source>
</evidence>